<evidence type="ECO:0000313" key="11">
    <source>
        <dbReference type="EMBL" id="TPR53355.1"/>
    </source>
</evidence>
<comment type="similarity">
    <text evidence="10">Belongs to the CRISPR-associated endonuclease Cas1 family.</text>
</comment>
<comment type="cofactor">
    <cofactor evidence="10">
        <name>Mg(2+)</name>
        <dbReference type="ChEBI" id="CHEBI:18420"/>
    </cofactor>
    <cofactor evidence="10">
        <name>Mn(2+)</name>
        <dbReference type="ChEBI" id="CHEBI:29035"/>
    </cofactor>
</comment>
<dbReference type="InterPro" id="IPR042211">
    <property type="entry name" value="CRISPR-assoc_Cas1_N"/>
</dbReference>
<evidence type="ECO:0000256" key="6">
    <source>
        <dbReference type="ARBA" id="ARBA00023118"/>
    </source>
</evidence>
<feature type="binding site" evidence="10">
    <location>
        <position position="222"/>
    </location>
    <ligand>
        <name>Mn(2+)</name>
        <dbReference type="ChEBI" id="CHEBI:29035"/>
    </ligand>
</feature>
<keyword evidence="6 10" id="KW-0051">Antiviral defense</keyword>
<keyword evidence="3 10" id="KW-0255">Endonuclease</keyword>
<dbReference type="InterPro" id="IPR042206">
    <property type="entry name" value="CRISPR-assoc_Cas1_C"/>
</dbReference>
<evidence type="ECO:0000256" key="10">
    <source>
        <dbReference type="HAMAP-Rule" id="MF_01470"/>
    </source>
</evidence>
<dbReference type="NCBIfam" id="TIGR03639">
    <property type="entry name" value="cas1_NMENI"/>
    <property type="match status" value="1"/>
</dbReference>
<keyword evidence="7 10" id="KW-0238">DNA-binding</keyword>
<organism evidence="11 12">
    <name type="scientific">Metamycoplasma neophronis</name>
    <dbReference type="NCBI Taxonomy" id="872983"/>
    <lineage>
        <taxon>Bacteria</taxon>
        <taxon>Bacillati</taxon>
        <taxon>Mycoplasmatota</taxon>
        <taxon>Mycoplasmoidales</taxon>
        <taxon>Metamycoplasmataceae</taxon>
        <taxon>Metamycoplasma</taxon>
    </lineage>
</organism>
<dbReference type="EC" id="3.1.-.-" evidence="10"/>
<dbReference type="Pfam" id="PF01867">
    <property type="entry name" value="Cas_Cas1"/>
    <property type="match status" value="1"/>
</dbReference>
<keyword evidence="12" id="KW-1185">Reference proteome</keyword>
<dbReference type="RefSeq" id="WP_140915010.1">
    <property type="nucleotide sequence ID" value="NZ_VHHP01000008.1"/>
</dbReference>
<dbReference type="InterPro" id="IPR050646">
    <property type="entry name" value="Cas1"/>
</dbReference>
<evidence type="ECO:0000256" key="8">
    <source>
        <dbReference type="ARBA" id="ARBA00023211"/>
    </source>
</evidence>
<evidence type="ECO:0000256" key="7">
    <source>
        <dbReference type="ARBA" id="ARBA00023125"/>
    </source>
</evidence>
<dbReference type="NCBIfam" id="TIGR00287">
    <property type="entry name" value="cas1"/>
    <property type="match status" value="1"/>
</dbReference>
<keyword evidence="8 10" id="KW-0464">Manganese</keyword>
<evidence type="ECO:0000256" key="2">
    <source>
        <dbReference type="ARBA" id="ARBA00022723"/>
    </source>
</evidence>
<feature type="binding site" evidence="10">
    <location>
        <position position="207"/>
    </location>
    <ligand>
        <name>Mn(2+)</name>
        <dbReference type="ChEBI" id="CHEBI:29035"/>
    </ligand>
</feature>
<name>A0ABY2Z0C1_9BACT</name>
<accession>A0ABY2Z0C1</accession>
<comment type="function">
    <text evidence="10">CRISPR (clustered regularly interspaced short palindromic repeat), is an adaptive immune system that provides protection against mobile genetic elements (viruses, transposable elements and conjugative plasmids). CRISPR clusters contain spacers, sequences complementary to antecedent mobile elements, and target invading nucleic acids. CRISPR clusters are transcribed and processed into CRISPR RNA (crRNA). Acts as a dsDNA endonuclease. Involved in the integration of spacer DNA into the CRISPR cassette.</text>
</comment>
<keyword evidence="4 10" id="KW-0378">Hydrolase</keyword>
<dbReference type="HAMAP" id="MF_01470">
    <property type="entry name" value="Cas1"/>
    <property type="match status" value="1"/>
</dbReference>
<evidence type="ECO:0000256" key="9">
    <source>
        <dbReference type="ARBA" id="ARBA00038592"/>
    </source>
</evidence>
<keyword evidence="2 10" id="KW-0479">Metal-binding</keyword>
<evidence type="ECO:0000256" key="4">
    <source>
        <dbReference type="ARBA" id="ARBA00022801"/>
    </source>
</evidence>
<dbReference type="Proteomes" id="UP000316851">
    <property type="component" value="Unassembled WGS sequence"/>
</dbReference>
<keyword evidence="5 10" id="KW-0460">Magnesium</keyword>
<comment type="caution">
    <text evidence="11">The sequence shown here is derived from an EMBL/GenBank/DDBJ whole genome shotgun (WGS) entry which is preliminary data.</text>
</comment>
<evidence type="ECO:0000313" key="12">
    <source>
        <dbReference type="Proteomes" id="UP000316851"/>
    </source>
</evidence>
<evidence type="ECO:0000256" key="5">
    <source>
        <dbReference type="ARBA" id="ARBA00022842"/>
    </source>
</evidence>
<evidence type="ECO:0000256" key="3">
    <source>
        <dbReference type="ARBA" id="ARBA00022759"/>
    </source>
</evidence>
<gene>
    <name evidence="10 11" type="primary">cas1</name>
    <name evidence="11" type="ORF">FJR74_02745</name>
</gene>
<dbReference type="PANTHER" id="PTHR34353:SF2">
    <property type="entry name" value="CRISPR-ASSOCIATED ENDONUCLEASE CAS1 1"/>
    <property type="match status" value="1"/>
</dbReference>
<comment type="subunit">
    <text evidence="9 10">Homodimer, forms a heterotetramer with a Cas2 homodimer.</text>
</comment>
<dbReference type="InterPro" id="IPR002729">
    <property type="entry name" value="CRISPR-assoc_Cas1"/>
</dbReference>
<dbReference type="PANTHER" id="PTHR34353">
    <property type="entry name" value="CRISPR-ASSOCIATED ENDONUCLEASE CAS1 1"/>
    <property type="match status" value="1"/>
</dbReference>
<dbReference type="EMBL" id="VHHP01000008">
    <property type="protein sequence ID" value="TPR53355.1"/>
    <property type="molecule type" value="Genomic_DNA"/>
</dbReference>
<protein>
    <recommendedName>
        <fullName evidence="10">CRISPR-associated endonuclease Cas1</fullName>
        <ecNumber evidence="10">3.1.-.-</ecNumber>
    </recommendedName>
</protein>
<dbReference type="InterPro" id="IPR019855">
    <property type="entry name" value="CRISPR-assoc_Cas1_NMENI"/>
</dbReference>
<reference evidence="11" key="1">
    <citation type="submission" date="2019-06" db="EMBL/GenBank/DDBJ databases">
        <title>Mycoplasma neophronis type strain whole genome sequence.</title>
        <authorList>
            <person name="Spergser J."/>
        </authorList>
    </citation>
    <scope>NUCLEOTIDE SEQUENCE [LARGE SCALE GENOMIC DNA]</scope>
    <source>
        <strain evidence="11">DSM 24097</strain>
    </source>
</reference>
<dbReference type="Gene3D" id="1.20.120.920">
    <property type="entry name" value="CRISPR-associated endonuclease Cas1, C-terminal domain"/>
    <property type="match status" value="1"/>
</dbReference>
<evidence type="ECO:0000256" key="1">
    <source>
        <dbReference type="ARBA" id="ARBA00022722"/>
    </source>
</evidence>
<proteinExistence type="inferred from homology"/>
<dbReference type="Gene3D" id="3.100.10.20">
    <property type="entry name" value="CRISPR-associated endonuclease Cas1, N-terminal domain"/>
    <property type="match status" value="1"/>
</dbReference>
<dbReference type="GO" id="GO:0004519">
    <property type="term" value="F:endonuclease activity"/>
    <property type="evidence" value="ECO:0007669"/>
    <property type="project" value="UniProtKB-KW"/>
</dbReference>
<keyword evidence="1 10" id="KW-0540">Nuclease</keyword>
<sequence length="298" mass="35030">MKKIIDVVECDYLSVFLGNLIIKKEQGKISIPTNNIDTIVFENTKTTISIPLINKLIAEKVNIIICDDKHIPLAQIMPFNSYFNNKVFLSQLNWDDRYKAITWKNIVKSKIQNQLNLLKHFNLIGFDDIKKMENYILSVKVADLSNCEAHAAKLYYKLLFGNEFRRERSDIEDETNIMLNYGYSVLLAFYSRSLINQGFDNRIGVFHKSFNNPYCLACDIMEIARVIVDYVIYLYKEKQSNYHEVSWGTFKKMLFEKLDEHVKVKNKTIKLRDYIDMSIRKVLENQSSEEVIIDWDSK</sequence>
<feature type="binding site" evidence="10">
    <location>
        <position position="148"/>
    </location>
    <ligand>
        <name>Mn(2+)</name>
        <dbReference type="ChEBI" id="CHEBI:29035"/>
    </ligand>
</feature>